<gene>
    <name evidence="6" type="ORF">BXYJ_LOCUS8422</name>
</gene>
<dbReference type="GO" id="GO:0005524">
    <property type="term" value="F:ATP binding"/>
    <property type="evidence" value="ECO:0007669"/>
    <property type="project" value="UniProtKB-KW"/>
</dbReference>
<evidence type="ECO:0000313" key="9">
    <source>
        <dbReference type="WBParaSite" id="BXY_0442300.1"/>
    </source>
</evidence>
<dbReference type="SMR" id="A0A1I7RUL3"/>
<reference evidence="6" key="2">
    <citation type="submission" date="2020-09" db="EMBL/GenBank/DDBJ databases">
        <authorList>
            <person name="Kikuchi T."/>
        </authorList>
    </citation>
    <scope>NUCLEOTIDE SEQUENCE</scope>
    <source>
        <strain evidence="6">Ka4C1</strain>
    </source>
</reference>
<dbReference type="Proteomes" id="UP000659654">
    <property type="component" value="Unassembled WGS sequence"/>
</dbReference>
<dbReference type="GO" id="GO:0016787">
    <property type="term" value="F:hydrolase activity"/>
    <property type="evidence" value="ECO:0007669"/>
    <property type="project" value="UniProtKB-KW"/>
</dbReference>
<dbReference type="WBParaSite" id="BXY_0442300.1">
    <property type="protein sequence ID" value="BXY_0442300.1"/>
    <property type="gene ID" value="BXY_0442300"/>
</dbReference>
<evidence type="ECO:0000256" key="2">
    <source>
        <dbReference type="ARBA" id="ARBA00022801"/>
    </source>
</evidence>
<reference evidence="9" key="1">
    <citation type="submission" date="2016-11" db="UniProtKB">
        <authorList>
            <consortium name="WormBaseParasite"/>
        </authorList>
    </citation>
    <scope>IDENTIFICATION</scope>
</reference>
<evidence type="ECO:0000256" key="4">
    <source>
        <dbReference type="ARBA" id="ARBA00022840"/>
    </source>
</evidence>
<dbReference type="InterPro" id="IPR050534">
    <property type="entry name" value="Coronavir_polyprotein_1ab"/>
</dbReference>
<dbReference type="Pfam" id="PF13087">
    <property type="entry name" value="AAA_12"/>
    <property type="match status" value="1"/>
</dbReference>
<dbReference type="EMBL" id="CAJFCV020000004">
    <property type="protein sequence ID" value="CAG9114201.1"/>
    <property type="molecule type" value="Genomic_DNA"/>
</dbReference>
<dbReference type="InterPro" id="IPR027417">
    <property type="entry name" value="P-loop_NTPase"/>
</dbReference>
<proteinExistence type="predicted"/>
<sequence length="169" mass="19245">MARPLSRPLTAVDTAERQRGQFTQATQIQQQILEHSHQFAEGHQSVAITAPYTAAKDAMAPRFHQLRLLYPKSDIRLLTNDSSQGREFDITIFPTIRNDFRGFLSNPNRLTVAFSRAHYVCVIITDLQALQSSPLENNPLRKVFDLPTPPEAQPWIPHDTDIELKPIFD</sequence>
<dbReference type="Gene3D" id="3.40.50.300">
    <property type="entry name" value="P-loop containing nucleotide triphosphate hydrolases"/>
    <property type="match status" value="1"/>
</dbReference>
<evidence type="ECO:0000313" key="7">
    <source>
        <dbReference type="Proteomes" id="UP000095284"/>
    </source>
</evidence>
<dbReference type="PANTHER" id="PTHR43788">
    <property type="entry name" value="DNA2/NAM7 HELICASE FAMILY MEMBER"/>
    <property type="match status" value="1"/>
</dbReference>
<keyword evidence="4" id="KW-0067">ATP-binding</keyword>
<keyword evidence="8" id="KW-1185">Reference proteome</keyword>
<keyword evidence="1" id="KW-0547">Nucleotide-binding</keyword>
<dbReference type="AlphaFoldDB" id="A0A1I7RUL3"/>
<protein>
    <submittedName>
        <fullName evidence="6">(pine wood nematode) hypothetical protein</fullName>
    </submittedName>
    <submittedName>
        <fullName evidence="9">AAA_12 domain-containing protein</fullName>
    </submittedName>
</protein>
<evidence type="ECO:0000256" key="3">
    <source>
        <dbReference type="ARBA" id="ARBA00022806"/>
    </source>
</evidence>
<evidence type="ECO:0000259" key="5">
    <source>
        <dbReference type="Pfam" id="PF13087"/>
    </source>
</evidence>
<dbReference type="Proteomes" id="UP000582659">
    <property type="component" value="Unassembled WGS sequence"/>
</dbReference>
<dbReference type="Proteomes" id="UP000095284">
    <property type="component" value="Unplaced"/>
</dbReference>
<keyword evidence="3" id="KW-0347">Helicase</keyword>
<name>A0A1I7RUL3_BURXY</name>
<evidence type="ECO:0000313" key="8">
    <source>
        <dbReference type="Proteomes" id="UP000659654"/>
    </source>
</evidence>
<organism evidence="7 9">
    <name type="scientific">Bursaphelenchus xylophilus</name>
    <name type="common">Pinewood nematode worm</name>
    <name type="synonym">Aphelenchoides xylophilus</name>
    <dbReference type="NCBI Taxonomy" id="6326"/>
    <lineage>
        <taxon>Eukaryota</taxon>
        <taxon>Metazoa</taxon>
        <taxon>Ecdysozoa</taxon>
        <taxon>Nematoda</taxon>
        <taxon>Chromadorea</taxon>
        <taxon>Rhabditida</taxon>
        <taxon>Tylenchina</taxon>
        <taxon>Tylenchomorpha</taxon>
        <taxon>Aphelenchoidea</taxon>
        <taxon>Aphelenchoididae</taxon>
        <taxon>Bursaphelenchus</taxon>
    </lineage>
</organism>
<evidence type="ECO:0000313" key="6">
    <source>
        <dbReference type="EMBL" id="CAD5225194.1"/>
    </source>
</evidence>
<evidence type="ECO:0000256" key="1">
    <source>
        <dbReference type="ARBA" id="ARBA00022741"/>
    </source>
</evidence>
<dbReference type="EMBL" id="CAJFDI010000004">
    <property type="protein sequence ID" value="CAD5225194.1"/>
    <property type="molecule type" value="Genomic_DNA"/>
</dbReference>
<dbReference type="InterPro" id="IPR041679">
    <property type="entry name" value="DNA2/NAM7-like_C"/>
</dbReference>
<accession>A0A1I7RUL3</accession>
<dbReference type="OrthoDB" id="2285229at2759"/>
<dbReference type="GO" id="GO:0043139">
    <property type="term" value="F:5'-3' DNA helicase activity"/>
    <property type="evidence" value="ECO:0007669"/>
    <property type="project" value="TreeGrafter"/>
</dbReference>
<dbReference type="PANTHER" id="PTHR43788:SF8">
    <property type="entry name" value="DNA-BINDING PROTEIN SMUBP-2"/>
    <property type="match status" value="1"/>
</dbReference>
<feature type="domain" description="DNA2/NAM7 helicase-like C-terminal" evidence="5">
    <location>
        <begin position="23"/>
        <end position="126"/>
    </location>
</feature>
<keyword evidence="2" id="KW-0378">Hydrolase</keyword>